<accession>A0A940XDQ5</accession>
<dbReference type="Gene3D" id="3.50.50.60">
    <property type="entry name" value="FAD/NAD(P)-binding domain"/>
    <property type="match status" value="1"/>
</dbReference>
<dbReference type="PANTHER" id="PTHR13789">
    <property type="entry name" value="MONOOXYGENASE"/>
    <property type="match status" value="1"/>
</dbReference>
<dbReference type="InterPro" id="IPR050493">
    <property type="entry name" value="FAD-dep_Monooxygenase_BioMet"/>
</dbReference>
<dbReference type="InterPro" id="IPR002938">
    <property type="entry name" value="FAD-bd"/>
</dbReference>
<evidence type="ECO:0000256" key="5">
    <source>
        <dbReference type="ARBA" id="ARBA00023033"/>
    </source>
</evidence>
<dbReference type="SUPFAM" id="SSF51905">
    <property type="entry name" value="FAD/NAD(P)-binding domain"/>
    <property type="match status" value="1"/>
</dbReference>
<organism evidence="8 9">
    <name type="scientific">Streptomyces tagetis</name>
    <dbReference type="NCBI Taxonomy" id="2820809"/>
    <lineage>
        <taxon>Bacteria</taxon>
        <taxon>Bacillati</taxon>
        <taxon>Actinomycetota</taxon>
        <taxon>Actinomycetes</taxon>
        <taxon>Kitasatosporales</taxon>
        <taxon>Streptomycetaceae</taxon>
        <taxon>Streptomyces</taxon>
    </lineage>
</organism>
<dbReference type="GO" id="GO:0071949">
    <property type="term" value="F:FAD binding"/>
    <property type="evidence" value="ECO:0007669"/>
    <property type="project" value="InterPro"/>
</dbReference>
<evidence type="ECO:0000256" key="6">
    <source>
        <dbReference type="SAM" id="MobiDB-lite"/>
    </source>
</evidence>
<keyword evidence="2" id="KW-0285">Flavoprotein</keyword>
<evidence type="ECO:0000313" key="9">
    <source>
        <dbReference type="Proteomes" id="UP000677875"/>
    </source>
</evidence>
<keyword evidence="5 8" id="KW-0503">Monooxygenase</keyword>
<evidence type="ECO:0000313" key="8">
    <source>
        <dbReference type="EMBL" id="MBQ0826530.1"/>
    </source>
</evidence>
<evidence type="ECO:0000256" key="1">
    <source>
        <dbReference type="ARBA" id="ARBA00001974"/>
    </source>
</evidence>
<proteinExistence type="predicted"/>
<comment type="caution">
    <text evidence="8">The sequence shown here is derived from an EMBL/GenBank/DDBJ whole genome shotgun (WGS) entry which is preliminary data.</text>
</comment>
<feature type="region of interest" description="Disordered" evidence="6">
    <location>
        <begin position="349"/>
        <end position="374"/>
    </location>
</feature>
<dbReference type="Pfam" id="PF01494">
    <property type="entry name" value="FAD_binding_3"/>
    <property type="match status" value="1"/>
</dbReference>
<dbReference type="PANTHER" id="PTHR13789:SF318">
    <property type="entry name" value="GERANYLGERANYL DIPHOSPHATE REDUCTASE"/>
    <property type="match status" value="1"/>
</dbReference>
<keyword evidence="4" id="KW-0560">Oxidoreductase</keyword>
<gene>
    <name evidence="8" type="ORF">J5Y05_08425</name>
</gene>
<evidence type="ECO:0000256" key="2">
    <source>
        <dbReference type="ARBA" id="ARBA00022630"/>
    </source>
</evidence>
<evidence type="ECO:0000256" key="3">
    <source>
        <dbReference type="ARBA" id="ARBA00022827"/>
    </source>
</evidence>
<evidence type="ECO:0000259" key="7">
    <source>
        <dbReference type="Pfam" id="PF01494"/>
    </source>
</evidence>
<dbReference type="GO" id="GO:0004497">
    <property type="term" value="F:monooxygenase activity"/>
    <property type="evidence" value="ECO:0007669"/>
    <property type="project" value="UniProtKB-KW"/>
</dbReference>
<dbReference type="InterPro" id="IPR036188">
    <property type="entry name" value="FAD/NAD-bd_sf"/>
</dbReference>
<reference evidence="8" key="1">
    <citation type="submission" date="2021-04" db="EMBL/GenBank/DDBJ databases">
        <title>Genome seq and assembly of Streptomyces sp. RG38.</title>
        <authorList>
            <person name="Chhetri G."/>
        </authorList>
    </citation>
    <scope>NUCLEOTIDE SEQUENCE</scope>
    <source>
        <strain evidence="8">RG38</strain>
    </source>
</reference>
<evidence type="ECO:0000256" key="4">
    <source>
        <dbReference type="ARBA" id="ARBA00023002"/>
    </source>
</evidence>
<dbReference type="EMBL" id="JAGPNL010000002">
    <property type="protein sequence ID" value="MBQ0826530.1"/>
    <property type="molecule type" value="Genomic_DNA"/>
</dbReference>
<comment type="cofactor">
    <cofactor evidence="1">
        <name>FAD</name>
        <dbReference type="ChEBI" id="CHEBI:57692"/>
    </cofactor>
</comment>
<protein>
    <submittedName>
        <fullName evidence="8">FAD-dependent monooxygenase</fullName>
    </submittedName>
</protein>
<dbReference type="AlphaFoldDB" id="A0A940XDQ5"/>
<sequence>MDSSDLKNLKIAVVGAGYGGAAAAKALSLLGARVDVYEQAPEIREVGAGIGLRPATMNRFREWGIFDAVAGVSSPSDCFEILTAGGDPIMKEAWPGIHDFAEETKTHLIHRGDFIDALLGVLPEGMVHLGHRLETVRDLGDRAHLTFTGGAGAEADLVVGADGIKSVVRRELFSEREPVFSGEHAYRAVISTADAHGMVVDDNLRMYIGRGTKVYLLPLRHRGQVSFDITALCPDATWSPEVTKDDLLATVAGFDERLVAITRGLDMSTVNIRAVYDIDPVDTWHSDSVVLVGDAAHSMLHHQGQGANSAIEDAGALADALREADTLPEALALYQATRKPVTDRLQHISRQGWSEDEIDDVFPGQKPADAAPQE</sequence>
<keyword evidence="9" id="KW-1185">Reference proteome</keyword>
<dbReference type="Proteomes" id="UP000677875">
    <property type="component" value="Unassembled WGS sequence"/>
</dbReference>
<dbReference type="PRINTS" id="PR00420">
    <property type="entry name" value="RNGMNOXGNASE"/>
</dbReference>
<keyword evidence="3" id="KW-0274">FAD</keyword>
<dbReference type="RefSeq" id="WP_210869892.1">
    <property type="nucleotide sequence ID" value="NZ_JAGPNL010000002.1"/>
</dbReference>
<name>A0A940XDQ5_9ACTN</name>
<feature type="domain" description="FAD-binding" evidence="7">
    <location>
        <begin position="10"/>
        <end position="345"/>
    </location>
</feature>